<accession>A0ABR2Z796</accession>
<protein>
    <submittedName>
        <fullName evidence="1">Uncharacterized protein</fullName>
    </submittedName>
</protein>
<keyword evidence="2" id="KW-1185">Reference proteome</keyword>
<organism evidence="1 2">
    <name type="scientific">Marasmius tenuissimus</name>
    <dbReference type="NCBI Taxonomy" id="585030"/>
    <lineage>
        <taxon>Eukaryota</taxon>
        <taxon>Fungi</taxon>
        <taxon>Dikarya</taxon>
        <taxon>Basidiomycota</taxon>
        <taxon>Agaricomycotina</taxon>
        <taxon>Agaricomycetes</taxon>
        <taxon>Agaricomycetidae</taxon>
        <taxon>Agaricales</taxon>
        <taxon>Marasmiineae</taxon>
        <taxon>Marasmiaceae</taxon>
        <taxon>Marasmius</taxon>
    </lineage>
</organism>
<proteinExistence type="predicted"/>
<name>A0ABR2Z796_9AGAR</name>
<comment type="caution">
    <text evidence="1">The sequence shown here is derived from an EMBL/GenBank/DDBJ whole genome shotgun (WGS) entry which is preliminary data.</text>
</comment>
<gene>
    <name evidence="1" type="ORF">AAF712_016244</name>
</gene>
<evidence type="ECO:0000313" key="2">
    <source>
        <dbReference type="Proteomes" id="UP001437256"/>
    </source>
</evidence>
<dbReference type="EMBL" id="JBBXMP010000677">
    <property type="protein sequence ID" value="KAL0057125.1"/>
    <property type="molecule type" value="Genomic_DNA"/>
</dbReference>
<reference evidence="1 2" key="1">
    <citation type="submission" date="2024-05" db="EMBL/GenBank/DDBJ databases">
        <title>A draft genome resource for the thread blight pathogen Marasmius tenuissimus strain MS-2.</title>
        <authorList>
            <person name="Yulfo-Soto G.E."/>
            <person name="Baruah I.K."/>
            <person name="Amoako-Attah I."/>
            <person name="Bukari Y."/>
            <person name="Meinhardt L.W."/>
            <person name="Bailey B.A."/>
            <person name="Cohen S.P."/>
        </authorList>
    </citation>
    <scope>NUCLEOTIDE SEQUENCE [LARGE SCALE GENOMIC DNA]</scope>
    <source>
        <strain evidence="1 2">MS-2</strain>
    </source>
</reference>
<evidence type="ECO:0000313" key="1">
    <source>
        <dbReference type="EMBL" id="KAL0057125.1"/>
    </source>
</evidence>
<dbReference type="Proteomes" id="UP001437256">
    <property type="component" value="Unassembled WGS sequence"/>
</dbReference>
<sequence length="168" mass="18823">MYFRLTRAREEITWLNVEICQSTTFMIDEHADHYHAYNQLEEAGDHKLAEEVLERMRVMVEIDGHIAIHLVQTNELQGFSDTLLPGCRHNRNPRITDTAKLLGWATVVLGLTRAEDSGSYATSTTSSKLFSDALPAYEGESLDTEGLLDYFEGLGLQGSKQSSDDLVA</sequence>